<sequence>MVVGVQLYIFIIVRLNNNCYMAFKCCSDRINHMTWNGIG</sequence>
<dbReference type="KEGG" id="dosa:Os01g0554400"/>
<protein>
    <submittedName>
        <fullName evidence="1">Os01g0554400 protein</fullName>
    </submittedName>
</protein>
<dbReference type="Proteomes" id="UP000000763">
    <property type="component" value="Chromosome 1"/>
</dbReference>
<accession>C7IXC2</accession>
<proteinExistence type="predicted"/>
<evidence type="ECO:0000313" key="1">
    <source>
        <dbReference type="EMBL" id="BAH91147.1"/>
    </source>
</evidence>
<reference evidence="2" key="2">
    <citation type="journal article" date="2008" name="Nucleic Acids Res.">
        <title>The rice annotation project database (RAP-DB): 2008 update.</title>
        <authorList>
            <consortium name="The rice annotation project (RAP)"/>
        </authorList>
    </citation>
    <scope>GENOME REANNOTATION</scope>
    <source>
        <strain evidence="2">cv. Nipponbare</strain>
    </source>
</reference>
<name>C7IXC2_ORYSJ</name>
<gene>
    <name evidence="1" type="ordered locus">Os01g0554400</name>
</gene>
<reference evidence="1 2" key="1">
    <citation type="journal article" date="2005" name="Nature">
        <title>The map-based sequence of the rice genome.</title>
        <authorList>
            <consortium name="International rice genome sequencing project (IRGSP)"/>
            <person name="Matsumoto T."/>
            <person name="Wu J."/>
            <person name="Kanamori H."/>
            <person name="Katayose Y."/>
            <person name="Fujisawa M."/>
            <person name="Namiki N."/>
            <person name="Mizuno H."/>
            <person name="Yamamoto K."/>
            <person name="Antonio B.A."/>
            <person name="Baba T."/>
            <person name="Sakata K."/>
            <person name="Nagamura Y."/>
            <person name="Aoki H."/>
            <person name="Arikawa K."/>
            <person name="Arita K."/>
            <person name="Bito T."/>
            <person name="Chiden Y."/>
            <person name="Fujitsuka N."/>
            <person name="Fukunaka R."/>
            <person name="Hamada M."/>
            <person name="Harada C."/>
            <person name="Hayashi A."/>
            <person name="Hijishita S."/>
            <person name="Honda M."/>
            <person name="Hosokawa S."/>
            <person name="Ichikawa Y."/>
            <person name="Idonuma A."/>
            <person name="Iijima M."/>
            <person name="Ikeda M."/>
            <person name="Ikeno M."/>
            <person name="Ito K."/>
            <person name="Ito S."/>
            <person name="Ito T."/>
            <person name="Ito Y."/>
            <person name="Ito Y."/>
            <person name="Iwabuchi A."/>
            <person name="Kamiya K."/>
            <person name="Karasawa W."/>
            <person name="Kurita K."/>
            <person name="Katagiri S."/>
            <person name="Kikuta A."/>
            <person name="Kobayashi H."/>
            <person name="Kobayashi N."/>
            <person name="Machita K."/>
            <person name="Maehara T."/>
            <person name="Masukawa M."/>
            <person name="Mizubayashi T."/>
            <person name="Mukai Y."/>
            <person name="Nagasaki H."/>
            <person name="Nagata Y."/>
            <person name="Naito S."/>
            <person name="Nakashima M."/>
            <person name="Nakama Y."/>
            <person name="Nakamichi Y."/>
            <person name="Nakamura M."/>
            <person name="Meguro A."/>
            <person name="Negishi M."/>
            <person name="Ohta I."/>
            <person name="Ohta T."/>
            <person name="Okamoto M."/>
            <person name="Ono N."/>
            <person name="Saji S."/>
            <person name="Sakaguchi M."/>
            <person name="Sakai K."/>
            <person name="Shibata M."/>
            <person name="Shimokawa T."/>
            <person name="Song J."/>
            <person name="Takazaki Y."/>
            <person name="Terasawa K."/>
            <person name="Tsugane M."/>
            <person name="Tsuji K."/>
            <person name="Ueda S."/>
            <person name="Waki K."/>
            <person name="Yamagata H."/>
            <person name="Yamamoto M."/>
            <person name="Yamamoto S."/>
            <person name="Yamane H."/>
            <person name="Yoshiki S."/>
            <person name="Yoshihara R."/>
            <person name="Yukawa K."/>
            <person name="Zhong H."/>
            <person name="Yano M."/>
            <person name="Yuan Q."/>
            <person name="Ouyang S."/>
            <person name="Liu J."/>
            <person name="Jones K.M."/>
            <person name="Gansberger K."/>
            <person name="Moffat K."/>
            <person name="Hill J."/>
            <person name="Bera J."/>
            <person name="Fadrosh D."/>
            <person name="Jin S."/>
            <person name="Johri S."/>
            <person name="Kim M."/>
            <person name="Overton L."/>
            <person name="Reardon M."/>
            <person name="Tsitrin T."/>
            <person name="Vuong H."/>
            <person name="Weaver B."/>
            <person name="Ciecko A."/>
            <person name="Tallon L."/>
            <person name="Jackson J."/>
            <person name="Pai G."/>
            <person name="Aken S.V."/>
            <person name="Utterback T."/>
            <person name="Reidmuller S."/>
            <person name="Feldblyum T."/>
            <person name="Hsiao J."/>
            <person name="Zismann V."/>
            <person name="Iobst S."/>
            <person name="de Vazeille A.R."/>
            <person name="Buell C.R."/>
            <person name="Ying K."/>
            <person name="Li Y."/>
            <person name="Lu T."/>
            <person name="Huang Y."/>
            <person name="Zhao Q."/>
            <person name="Feng Q."/>
            <person name="Zhang L."/>
            <person name="Zhu J."/>
            <person name="Weng Q."/>
            <person name="Mu J."/>
            <person name="Lu Y."/>
            <person name="Fan D."/>
            <person name="Liu Y."/>
            <person name="Guan J."/>
            <person name="Zhang Y."/>
            <person name="Yu S."/>
            <person name="Liu X."/>
            <person name="Zhang Y."/>
            <person name="Hong G."/>
            <person name="Han B."/>
            <person name="Choisne N."/>
            <person name="Demange N."/>
            <person name="Orjeda G."/>
            <person name="Samain S."/>
            <person name="Cattolico L."/>
            <person name="Pelletier E."/>
            <person name="Couloux A."/>
            <person name="Segurens B."/>
            <person name="Wincker P."/>
            <person name="D'Hont A."/>
            <person name="Scarpelli C."/>
            <person name="Weissenbach J."/>
            <person name="Salanoubat M."/>
            <person name="Quetier F."/>
            <person name="Yu Y."/>
            <person name="Kim H.R."/>
            <person name="Rambo T."/>
            <person name="Currie J."/>
            <person name="Collura K."/>
            <person name="Luo M."/>
            <person name="Yang T."/>
            <person name="Ammiraju J.S.S."/>
            <person name="Engler F."/>
            <person name="Soderlund C."/>
            <person name="Wing R.A."/>
            <person name="Palmer L.E."/>
            <person name="de la Bastide M."/>
            <person name="Spiegel L."/>
            <person name="Nascimento L."/>
            <person name="Zutavern T."/>
            <person name="O'Shaughnessy A."/>
            <person name="Dike S."/>
            <person name="Dedhia N."/>
            <person name="Preston R."/>
            <person name="Balija V."/>
            <person name="McCombie W.R."/>
            <person name="Chow T."/>
            <person name="Chen H."/>
            <person name="Chung M."/>
            <person name="Chen C."/>
            <person name="Shaw J."/>
            <person name="Wu H."/>
            <person name="Hsiao K."/>
            <person name="Chao Y."/>
            <person name="Chu M."/>
            <person name="Cheng C."/>
            <person name="Hour A."/>
            <person name="Lee P."/>
            <person name="Lin S."/>
            <person name="Lin Y."/>
            <person name="Liou J."/>
            <person name="Liu S."/>
            <person name="Hsing Y."/>
            <person name="Raghuvanshi S."/>
            <person name="Mohanty A."/>
            <person name="Bharti A.K."/>
            <person name="Gaur A."/>
            <person name="Gupta V."/>
            <person name="Kumar D."/>
            <person name="Ravi V."/>
            <person name="Vij S."/>
            <person name="Kapur A."/>
            <person name="Khurana P."/>
            <person name="Khurana P."/>
            <person name="Khurana J.P."/>
            <person name="Tyagi A.K."/>
            <person name="Gaikwad K."/>
            <person name="Singh A."/>
            <person name="Dalal V."/>
            <person name="Srivastava S."/>
            <person name="Dixit A."/>
            <person name="Pal A.K."/>
            <person name="Ghazi I.A."/>
            <person name="Yadav M."/>
            <person name="Pandit A."/>
            <person name="Bhargava A."/>
            <person name="Sureshbabu K."/>
            <person name="Batra K."/>
            <person name="Sharma T.R."/>
            <person name="Mohapatra T."/>
            <person name="Singh N.K."/>
            <person name="Messing J."/>
            <person name="Nelson A.B."/>
            <person name="Fuks G."/>
            <person name="Kavchok S."/>
            <person name="Keizer G."/>
            <person name="Linton E."/>
            <person name="Llaca V."/>
            <person name="Song R."/>
            <person name="Tanyolac B."/>
            <person name="Young S."/>
            <person name="Ho-Il K."/>
            <person name="Hahn J.H."/>
            <person name="Sangsakoo G."/>
            <person name="Vanavichit A."/>
            <person name="de Mattos Luiz.A.T."/>
            <person name="Zimmer P.D."/>
            <person name="Malone G."/>
            <person name="Dellagostin O."/>
            <person name="de Oliveira A.C."/>
            <person name="Bevan M."/>
            <person name="Bancroft I."/>
            <person name="Minx P."/>
            <person name="Cordum H."/>
            <person name="Wilson R."/>
            <person name="Cheng Z."/>
            <person name="Jin W."/>
            <person name="Jiang J."/>
            <person name="Leong S.A."/>
            <person name="Iwama H."/>
            <person name="Gojobori T."/>
            <person name="Itoh T."/>
            <person name="Niimura Y."/>
            <person name="Fujii Y."/>
            <person name="Habara T."/>
            <person name="Sakai H."/>
            <person name="Sato Y."/>
            <person name="Wilson G."/>
            <person name="Kumar K."/>
            <person name="McCouch S."/>
            <person name="Juretic N."/>
            <person name="Hoen D."/>
            <person name="Wright S."/>
            <person name="Bruskiewich R."/>
            <person name="Bureau T."/>
            <person name="Miyao A."/>
            <person name="Hirochika H."/>
            <person name="Nishikawa T."/>
            <person name="Kadowaki K."/>
            <person name="Sugiura M."/>
            <person name="Burr B."/>
            <person name="Sasaki T."/>
        </authorList>
    </citation>
    <scope>NUCLEOTIDE SEQUENCE [LARGE SCALE GENOMIC DNA]</scope>
    <source>
        <strain evidence="2">cv. Nipponbare</strain>
    </source>
</reference>
<dbReference type="EMBL" id="AP008207">
    <property type="protein sequence ID" value="BAH91147.1"/>
    <property type="molecule type" value="Genomic_DNA"/>
</dbReference>
<organism evidence="1 2">
    <name type="scientific">Oryza sativa subsp. japonica</name>
    <name type="common">Rice</name>
    <dbReference type="NCBI Taxonomy" id="39947"/>
    <lineage>
        <taxon>Eukaryota</taxon>
        <taxon>Viridiplantae</taxon>
        <taxon>Streptophyta</taxon>
        <taxon>Embryophyta</taxon>
        <taxon>Tracheophyta</taxon>
        <taxon>Spermatophyta</taxon>
        <taxon>Magnoliopsida</taxon>
        <taxon>Liliopsida</taxon>
        <taxon>Poales</taxon>
        <taxon>Poaceae</taxon>
        <taxon>BOP clade</taxon>
        <taxon>Oryzoideae</taxon>
        <taxon>Oryzeae</taxon>
        <taxon>Oryzinae</taxon>
        <taxon>Oryza</taxon>
        <taxon>Oryza sativa</taxon>
    </lineage>
</organism>
<dbReference type="AlphaFoldDB" id="C7IXC2"/>
<evidence type="ECO:0000313" key="2">
    <source>
        <dbReference type="Proteomes" id="UP000000763"/>
    </source>
</evidence>